<gene>
    <name evidence="3" type="ORF">DR116_0016680</name>
</gene>
<feature type="domain" description="HNH nuclease" evidence="2">
    <location>
        <begin position="66"/>
        <end position="107"/>
    </location>
</feature>
<dbReference type="InterPro" id="IPR036388">
    <property type="entry name" value="WH-like_DNA-bd_sf"/>
</dbReference>
<dbReference type="Proteomes" id="UP000253597">
    <property type="component" value="Unassembled WGS sequence"/>
</dbReference>
<proteinExistence type="predicted"/>
<dbReference type="InterPro" id="IPR003615">
    <property type="entry name" value="HNH_nuc"/>
</dbReference>
<evidence type="ECO:0000313" key="4">
    <source>
        <dbReference type="Proteomes" id="UP000253597"/>
    </source>
</evidence>
<dbReference type="GO" id="GO:0016788">
    <property type="term" value="F:hydrolase activity, acting on ester bonds"/>
    <property type="evidence" value="ECO:0007669"/>
    <property type="project" value="InterPro"/>
</dbReference>
<keyword evidence="3" id="KW-0255">Endonuclease</keyword>
<evidence type="ECO:0000259" key="2">
    <source>
        <dbReference type="Pfam" id="PF13392"/>
    </source>
</evidence>
<dbReference type="Pfam" id="PF07463">
    <property type="entry name" value="NUMOD4"/>
    <property type="match status" value="1"/>
</dbReference>
<dbReference type="Gene3D" id="3.90.75.20">
    <property type="match status" value="1"/>
</dbReference>
<dbReference type="AlphaFoldDB" id="A0A9X8IYL1"/>
<comment type="caution">
    <text evidence="3">The sequence shown here is derived from an EMBL/GenBank/DDBJ whole genome shotgun (WGS) entry which is preliminary data.</text>
</comment>
<keyword evidence="3" id="KW-0378">Hydrolase</keyword>
<reference evidence="3 4" key="1">
    <citation type="submission" date="2019-01" db="EMBL/GenBank/DDBJ databases">
        <title>Draft genome sequence of heavy metal resistant Bacillus cereus NWUAB01.</title>
        <authorList>
            <person name="Babalola O."/>
            <person name="Aremu B.R."/>
            <person name="Ayangbenro A.S."/>
        </authorList>
    </citation>
    <scope>NUCLEOTIDE SEQUENCE [LARGE SCALE GENOMIC DNA]</scope>
    <source>
        <strain evidence="3 4">NWUAB01</strain>
    </source>
</reference>
<sequence length="178" mass="20144">MTEIWKDIEGYEGLYQVSNLGRVQSMNHVVKRSTGSSYSVTGKILNPTVDCYGYPSITIRGKNIRVHRLVASEFLTKKPDLNYVNHKDGNKINNNVRNLEWTTNTENILHSLKEGLHSKPKKPVLMLSLKGDLVRRFESISDASRFFGNSGSSGNIHNVCTGKRKTAHGHKWVFEEVE</sequence>
<evidence type="ECO:0000259" key="1">
    <source>
        <dbReference type="Pfam" id="PF07463"/>
    </source>
</evidence>
<organism evidence="3 4">
    <name type="scientific">Bacillus cereus</name>
    <dbReference type="NCBI Taxonomy" id="1396"/>
    <lineage>
        <taxon>Bacteria</taxon>
        <taxon>Bacillati</taxon>
        <taxon>Bacillota</taxon>
        <taxon>Bacilli</taxon>
        <taxon>Bacillales</taxon>
        <taxon>Bacillaceae</taxon>
        <taxon>Bacillus</taxon>
        <taxon>Bacillus cereus group</taxon>
    </lineage>
</organism>
<protein>
    <submittedName>
        <fullName evidence="3">Endonuclease</fullName>
    </submittedName>
</protein>
<name>A0A9X8IYL1_BACCE</name>
<dbReference type="Pfam" id="PF13392">
    <property type="entry name" value="HNH_3"/>
    <property type="match status" value="1"/>
</dbReference>
<dbReference type="EMBL" id="QNGD03000008">
    <property type="protein sequence ID" value="RWQ72963.1"/>
    <property type="molecule type" value="Genomic_DNA"/>
</dbReference>
<dbReference type="InterPro" id="IPR044925">
    <property type="entry name" value="His-Me_finger_sf"/>
</dbReference>
<dbReference type="GO" id="GO:0004519">
    <property type="term" value="F:endonuclease activity"/>
    <property type="evidence" value="ECO:0007669"/>
    <property type="project" value="UniProtKB-KW"/>
</dbReference>
<accession>A0A9X8IYL1</accession>
<dbReference type="Gene3D" id="1.10.10.10">
    <property type="entry name" value="Winged helix-like DNA-binding domain superfamily/Winged helix DNA-binding domain"/>
    <property type="match status" value="1"/>
</dbReference>
<dbReference type="RefSeq" id="WP_113302919.1">
    <property type="nucleotide sequence ID" value="NZ_QNGD03000008.1"/>
</dbReference>
<dbReference type="SUPFAM" id="SSF64496">
    <property type="entry name" value="DNA-binding domain of intron-encoded endonucleases"/>
    <property type="match status" value="1"/>
</dbReference>
<keyword evidence="3" id="KW-0540">Nuclease</keyword>
<dbReference type="SUPFAM" id="SSF54060">
    <property type="entry name" value="His-Me finger endonucleases"/>
    <property type="match status" value="1"/>
</dbReference>
<dbReference type="InterPro" id="IPR010902">
    <property type="entry name" value="NUMOD4"/>
</dbReference>
<feature type="domain" description="NUMOD4" evidence="1">
    <location>
        <begin position="3"/>
        <end position="60"/>
    </location>
</feature>
<evidence type="ECO:0000313" key="3">
    <source>
        <dbReference type="EMBL" id="RWQ72963.1"/>
    </source>
</evidence>